<evidence type="ECO:0000256" key="7">
    <source>
        <dbReference type="SAM" id="Phobius"/>
    </source>
</evidence>
<keyword evidence="2" id="KW-1003">Cell membrane</keyword>
<organism evidence="9 10">
    <name type="scientific">Nocardioides deserti</name>
    <dbReference type="NCBI Taxonomy" id="1588644"/>
    <lineage>
        <taxon>Bacteria</taxon>
        <taxon>Bacillati</taxon>
        <taxon>Actinomycetota</taxon>
        <taxon>Actinomycetes</taxon>
        <taxon>Propionibacteriales</taxon>
        <taxon>Nocardioidaceae</taxon>
        <taxon>Nocardioides</taxon>
    </lineage>
</organism>
<dbReference type="Proteomes" id="UP000604001">
    <property type="component" value="Unassembled WGS sequence"/>
</dbReference>
<feature type="transmembrane region" description="Helical" evidence="7">
    <location>
        <begin position="90"/>
        <end position="114"/>
    </location>
</feature>
<evidence type="ECO:0000256" key="5">
    <source>
        <dbReference type="ARBA" id="ARBA00023136"/>
    </source>
</evidence>
<evidence type="ECO:0000256" key="1">
    <source>
        <dbReference type="ARBA" id="ARBA00004236"/>
    </source>
</evidence>
<evidence type="ECO:0000313" key="9">
    <source>
        <dbReference type="EMBL" id="MBC2960574.1"/>
    </source>
</evidence>
<dbReference type="Pfam" id="PF13190">
    <property type="entry name" value="PDGLE"/>
    <property type="match status" value="1"/>
</dbReference>
<sequence length="140" mass="14459">MSTHTSGSGTTDDRARQPVRRRVSTRALLVAGLVVALLVAGVASYYASSHPDGLEHVAGETGFLDTAEDSPTADSPFADYATKGVDDERLSVGIAGVLGTLVVLVLTGGLALALRRRGPTDPTDQAPDTSDERASAPERA</sequence>
<evidence type="ECO:0000256" key="4">
    <source>
        <dbReference type="ARBA" id="ARBA00022989"/>
    </source>
</evidence>
<feature type="region of interest" description="Disordered" evidence="6">
    <location>
        <begin position="60"/>
        <end position="80"/>
    </location>
</feature>
<feature type="compositionally biased region" description="Basic and acidic residues" evidence="6">
    <location>
        <begin position="130"/>
        <end position="140"/>
    </location>
</feature>
<dbReference type="EMBL" id="JACMYC010000004">
    <property type="protein sequence ID" value="MBC2960574.1"/>
    <property type="molecule type" value="Genomic_DNA"/>
</dbReference>
<reference evidence="9 10" key="1">
    <citation type="submission" date="2020-08" db="EMBL/GenBank/DDBJ databases">
        <title>novel species in genus Nocardioides.</title>
        <authorList>
            <person name="Zhang G."/>
        </authorList>
    </citation>
    <scope>NUCLEOTIDE SEQUENCE [LARGE SCALE GENOMIC DNA]</scope>
    <source>
        <strain evidence="9 10">SC8A-24</strain>
    </source>
</reference>
<dbReference type="RefSeq" id="WP_186345806.1">
    <property type="nucleotide sequence ID" value="NZ_BMMR01000001.1"/>
</dbReference>
<gene>
    <name evidence="9" type="ORF">H7344_09730</name>
</gene>
<evidence type="ECO:0000256" key="2">
    <source>
        <dbReference type="ARBA" id="ARBA00022475"/>
    </source>
</evidence>
<evidence type="ECO:0000313" key="10">
    <source>
        <dbReference type="Proteomes" id="UP000604001"/>
    </source>
</evidence>
<evidence type="ECO:0000259" key="8">
    <source>
        <dbReference type="Pfam" id="PF13190"/>
    </source>
</evidence>
<dbReference type="InterPro" id="IPR025937">
    <property type="entry name" value="PDGLE_dom"/>
</dbReference>
<proteinExistence type="predicted"/>
<evidence type="ECO:0000256" key="6">
    <source>
        <dbReference type="SAM" id="MobiDB-lite"/>
    </source>
</evidence>
<keyword evidence="10" id="KW-1185">Reference proteome</keyword>
<keyword evidence="5 7" id="KW-0472">Membrane</keyword>
<keyword evidence="4 7" id="KW-1133">Transmembrane helix</keyword>
<feature type="domain" description="PDGLE" evidence="8">
    <location>
        <begin position="26"/>
        <end position="116"/>
    </location>
</feature>
<feature type="region of interest" description="Disordered" evidence="6">
    <location>
        <begin position="115"/>
        <end position="140"/>
    </location>
</feature>
<name>A0ABR6U812_9ACTN</name>
<keyword evidence="3 7" id="KW-0812">Transmembrane</keyword>
<comment type="caution">
    <text evidence="9">The sequence shown here is derived from an EMBL/GenBank/DDBJ whole genome shotgun (WGS) entry which is preliminary data.</text>
</comment>
<evidence type="ECO:0000256" key="3">
    <source>
        <dbReference type="ARBA" id="ARBA00022692"/>
    </source>
</evidence>
<accession>A0ABR6U812</accession>
<comment type="subcellular location">
    <subcellularLocation>
        <location evidence="1">Cell membrane</location>
    </subcellularLocation>
</comment>
<protein>
    <submittedName>
        <fullName evidence="9">PDGLE domain-containing protein</fullName>
    </submittedName>
</protein>
<feature type="transmembrane region" description="Helical" evidence="7">
    <location>
        <begin position="27"/>
        <end position="47"/>
    </location>
</feature>